<accession>A0A4R6Z3B2</accession>
<keyword evidence="2" id="KW-1185">Reference proteome</keyword>
<dbReference type="Proteomes" id="UP000295293">
    <property type="component" value="Unassembled WGS sequence"/>
</dbReference>
<gene>
    <name evidence="1" type="ORF">DFR29_104396</name>
</gene>
<dbReference type="EMBL" id="SNZH01000004">
    <property type="protein sequence ID" value="TDR45959.1"/>
    <property type="molecule type" value="Genomic_DNA"/>
</dbReference>
<protein>
    <submittedName>
        <fullName evidence="1">Uncharacterized protein</fullName>
    </submittedName>
</protein>
<evidence type="ECO:0000313" key="1">
    <source>
        <dbReference type="EMBL" id="TDR45959.1"/>
    </source>
</evidence>
<dbReference type="AlphaFoldDB" id="A0A4R6Z3B2"/>
<sequence>MIDALPGADPTSPTGAGWRIAGAQGATETTFLVLPQTLSTGGPLALPPRGRFLISSQPTTPAPAGNTYSLSTYPTGTGITASGSANISVNPASAAVGFLPDDVGLAVFSTAAALTPNRLDSVGYSSVTNANYKEGSGLAPAAGVTAAGQHSWVRRYSSSGPQDTGDNAADFVLVSTTGATLSGVASVLGAPGTERGTTATAYTTISSPIIHSGDIAVSLIDPLVNSVTAPNQVRDPTAVANGAAGTLKLRRRFTNNTGLPIVALRYRVIKIPTLTGGAAAAGDYRLLNSPAQTITLTDTTTVSSQALNVQTPAAQASGGGLNSSVAEGIITTTAPLANGASTVVEFNLGVQVDGSARFPIVPEALTVPPQ</sequence>
<proteinExistence type="predicted"/>
<name>A0A4R6Z3B2_9GAMM</name>
<evidence type="ECO:0000313" key="2">
    <source>
        <dbReference type="Proteomes" id="UP000295293"/>
    </source>
</evidence>
<organism evidence="1 2">
    <name type="scientific">Tahibacter aquaticus</name>
    <dbReference type="NCBI Taxonomy" id="520092"/>
    <lineage>
        <taxon>Bacteria</taxon>
        <taxon>Pseudomonadati</taxon>
        <taxon>Pseudomonadota</taxon>
        <taxon>Gammaproteobacteria</taxon>
        <taxon>Lysobacterales</taxon>
        <taxon>Rhodanobacteraceae</taxon>
        <taxon>Tahibacter</taxon>
    </lineage>
</organism>
<reference evidence="1 2" key="1">
    <citation type="submission" date="2019-03" db="EMBL/GenBank/DDBJ databases">
        <title>Genomic Encyclopedia of Type Strains, Phase IV (KMG-IV): sequencing the most valuable type-strain genomes for metagenomic binning, comparative biology and taxonomic classification.</title>
        <authorList>
            <person name="Goeker M."/>
        </authorList>
    </citation>
    <scope>NUCLEOTIDE SEQUENCE [LARGE SCALE GENOMIC DNA]</scope>
    <source>
        <strain evidence="1 2">DSM 21667</strain>
    </source>
</reference>
<comment type="caution">
    <text evidence="1">The sequence shown here is derived from an EMBL/GenBank/DDBJ whole genome shotgun (WGS) entry which is preliminary data.</text>
</comment>